<dbReference type="Pfam" id="PF00682">
    <property type="entry name" value="HMGL-like"/>
    <property type="match status" value="1"/>
</dbReference>
<dbReference type="SUPFAM" id="SSF51569">
    <property type="entry name" value="Aldolase"/>
    <property type="match status" value="1"/>
</dbReference>
<accession>A0A6A0BB53</accession>
<dbReference type="GO" id="GO:0003824">
    <property type="term" value="F:catalytic activity"/>
    <property type="evidence" value="ECO:0007669"/>
    <property type="project" value="InterPro"/>
</dbReference>
<dbReference type="AlphaFoldDB" id="A0A6A0BB53"/>
<dbReference type="InterPro" id="IPR013785">
    <property type="entry name" value="Aldolase_TIM"/>
</dbReference>
<feature type="domain" description="Pyruvate carboxyltransferase" evidence="1">
    <location>
        <begin position="4"/>
        <end position="247"/>
    </location>
</feature>
<proteinExistence type="predicted"/>
<dbReference type="RefSeq" id="WP_172207629.1">
    <property type="nucleotide sequence ID" value="NZ_BLLI01000007.1"/>
</dbReference>
<keyword evidence="3" id="KW-1185">Reference proteome</keyword>
<evidence type="ECO:0000313" key="2">
    <source>
        <dbReference type="EMBL" id="GFH41883.1"/>
    </source>
</evidence>
<comment type="caution">
    <text evidence="2">The sequence shown here is derived from an EMBL/GenBank/DDBJ whole genome shotgun (WGS) entry which is preliminary data.</text>
</comment>
<sequence length="531" mass="60990">MNNISILDCTLRDGGYVNGWNFGFDNTRKVIRGLVASDLDIIEIGYLSQKKERKIGKTIYNTFPEMNEVLPNDRGNKMFVVMINYGEYNIEDIPEYDGSSINGIRIVFHKKDIEGAAEYCKILSEKGYRVFFQPMVAMSFTDDEFLETLKKANEIKPYAFYIVDSFGVMNQQDLMRFYYLSHNNLKKEIALGYHSHNNLQLAYSNAQSFATLVTDRNLILDSSIYGMGRGAGNLNTELFAQFLNKAKGKNYIIEPILKVIDEVIAKEHEKNFWGYSLPFYISAKHNVHPNYASYLDDKNTLTFEGLDTIISRIEGEKKNGFYPDYIENLYLAYMSEGEENEYRINELTEKLSNKSVLLVGPGKSAKEELDKVEKFISEKDIIIISINHEYSLVSDYIFLSNIRRLSSLSKKVADRLIVTSNVPVKDFFLKVDYVKLLNEVSTVEDNAGLMAIRLLERLGVKSIYLAGIDGYSVDARLNYADENYMFEMKQKVRHLMNAGMQAVIDEYSEKIYLEFVTSSNFKIKKKGKENV</sequence>
<dbReference type="CDD" id="cd07944">
    <property type="entry name" value="DRE_TIM_HOA_like"/>
    <property type="match status" value="1"/>
</dbReference>
<dbReference type="Gene3D" id="3.20.20.70">
    <property type="entry name" value="Aldolase class I"/>
    <property type="match status" value="1"/>
</dbReference>
<evidence type="ECO:0000313" key="3">
    <source>
        <dbReference type="Proteomes" id="UP000480303"/>
    </source>
</evidence>
<name>A0A6A0BB53_9LACT</name>
<dbReference type="Proteomes" id="UP000480303">
    <property type="component" value="Unassembled WGS sequence"/>
</dbReference>
<dbReference type="InterPro" id="IPR000891">
    <property type="entry name" value="PYR_CT"/>
</dbReference>
<organism evidence="2 3">
    <name type="scientific">Pseudolactococcus hodotermopsidis</name>
    <dbReference type="NCBI Taxonomy" id="2709157"/>
    <lineage>
        <taxon>Bacteria</taxon>
        <taxon>Bacillati</taxon>
        <taxon>Bacillota</taxon>
        <taxon>Bacilli</taxon>
        <taxon>Lactobacillales</taxon>
        <taxon>Streptococcaceae</taxon>
        <taxon>Pseudolactococcus</taxon>
    </lineage>
</organism>
<dbReference type="EMBL" id="BLLI01000007">
    <property type="protein sequence ID" value="GFH41883.1"/>
    <property type="molecule type" value="Genomic_DNA"/>
</dbReference>
<reference evidence="2 3" key="1">
    <citation type="submission" date="2020-02" db="EMBL/GenBank/DDBJ databases">
        <title>Draft genome sequence of Lactococcus sp. Hs30E4-3.</title>
        <authorList>
            <person name="Noda S."/>
            <person name="Yuki M."/>
            <person name="Ohkuma M."/>
        </authorList>
    </citation>
    <scope>NUCLEOTIDE SEQUENCE [LARGE SCALE GENOMIC DNA]</scope>
    <source>
        <strain evidence="2 3">Hs30E4-3</strain>
    </source>
</reference>
<gene>
    <name evidence="2" type="ORF">Hs30E_04340</name>
</gene>
<protein>
    <recommendedName>
        <fullName evidence="1">Pyruvate carboxyltransferase domain-containing protein</fullName>
    </recommendedName>
</protein>
<evidence type="ECO:0000259" key="1">
    <source>
        <dbReference type="Pfam" id="PF00682"/>
    </source>
</evidence>